<comment type="subcellular location">
    <subcellularLocation>
        <location evidence="1">Membrane</location>
    </subcellularLocation>
</comment>
<feature type="transmembrane region" description="Helical" evidence="7">
    <location>
        <begin position="49"/>
        <end position="70"/>
    </location>
</feature>
<evidence type="ECO:0000313" key="8">
    <source>
        <dbReference type="EMBL" id="KAJ1126170.1"/>
    </source>
</evidence>
<evidence type="ECO:0000256" key="6">
    <source>
        <dbReference type="SAM" id="MobiDB-lite"/>
    </source>
</evidence>
<dbReference type="AlphaFoldDB" id="A0AAV7PLE2"/>
<dbReference type="EMBL" id="JANPWB010000011">
    <property type="protein sequence ID" value="KAJ1126170.1"/>
    <property type="molecule type" value="Genomic_DNA"/>
</dbReference>
<name>A0AAV7PLE2_PLEWA</name>
<organism evidence="8 9">
    <name type="scientific">Pleurodeles waltl</name>
    <name type="common">Iberian ribbed newt</name>
    <dbReference type="NCBI Taxonomy" id="8319"/>
    <lineage>
        <taxon>Eukaryota</taxon>
        <taxon>Metazoa</taxon>
        <taxon>Chordata</taxon>
        <taxon>Craniata</taxon>
        <taxon>Vertebrata</taxon>
        <taxon>Euteleostomi</taxon>
        <taxon>Amphibia</taxon>
        <taxon>Batrachia</taxon>
        <taxon>Caudata</taxon>
        <taxon>Salamandroidea</taxon>
        <taxon>Salamandridae</taxon>
        <taxon>Pleurodelinae</taxon>
        <taxon>Pleurodeles</taxon>
    </lineage>
</organism>
<feature type="region of interest" description="Disordered" evidence="6">
    <location>
        <begin position="1"/>
        <end position="41"/>
    </location>
</feature>
<evidence type="ECO:0000256" key="3">
    <source>
        <dbReference type="ARBA" id="ARBA00022692"/>
    </source>
</evidence>
<protein>
    <recommendedName>
        <fullName evidence="10">Transmembrane protein 265</fullName>
    </recommendedName>
</protein>
<keyword evidence="4 7" id="KW-1133">Transmembrane helix</keyword>
<evidence type="ECO:0000256" key="1">
    <source>
        <dbReference type="ARBA" id="ARBA00004370"/>
    </source>
</evidence>
<comment type="caution">
    <text evidence="8">The sequence shown here is derived from an EMBL/GenBank/DDBJ whole genome shotgun (WGS) entry which is preliminary data.</text>
</comment>
<dbReference type="Proteomes" id="UP001066276">
    <property type="component" value="Chromosome 7"/>
</dbReference>
<reference evidence="8" key="1">
    <citation type="journal article" date="2022" name="bioRxiv">
        <title>Sequencing and chromosome-scale assembly of the giantPleurodeles waltlgenome.</title>
        <authorList>
            <person name="Brown T."/>
            <person name="Elewa A."/>
            <person name="Iarovenko S."/>
            <person name="Subramanian E."/>
            <person name="Araus A.J."/>
            <person name="Petzold A."/>
            <person name="Susuki M."/>
            <person name="Suzuki K.-i.T."/>
            <person name="Hayashi T."/>
            <person name="Toyoda A."/>
            <person name="Oliveira C."/>
            <person name="Osipova E."/>
            <person name="Leigh N.D."/>
            <person name="Simon A."/>
            <person name="Yun M.H."/>
        </authorList>
    </citation>
    <scope>NUCLEOTIDE SEQUENCE</scope>
    <source>
        <strain evidence="8">20211129_DDA</strain>
        <tissue evidence="8">Liver</tissue>
    </source>
</reference>
<dbReference type="Pfam" id="PF04505">
    <property type="entry name" value="CD225"/>
    <property type="match status" value="1"/>
</dbReference>
<feature type="compositionally biased region" description="Polar residues" evidence="6">
    <location>
        <begin position="24"/>
        <end position="39"/>
    </location>
</feature>
<feature type="transmembrane region" description="Helical" evidence="7">
    <location>
        <begin position="91"/>
        <end position="118"/>
    </location>
</feature>
<evidence type="ECO:0000256" key="7">
    <source>
        <dbReference type="SAM" id="Phobius"/>
    </source>
</evidence>
<keyword evidence="3 7" id="KW-0812">Transmembrane</keyword>
<comment type="similarity">
    <text evidence="2">Belongs to the CD225/Dispanin family.</text>
</comment>
<sequence length="121" mass="13094">MDSSITLPGNGHATPLRTDEENILISSGSPDTTRSQEPQHCTKHGPRNLAITSVICGFSCIGIVALIYAMKAEGAGDLEAARTMRRKSRRFSILSISLWVGTLIFLPLFLGFLSYVVAQAE</sequence>
<evidence type="ECO:0000256" key="4">
    <source>
        <dbReference type="ARBA" id="ARBA00022989"/>
    </source>
</evidence>
<dbReference type="GO" id="GO:0016020">
    <property type="term" value="C:membrane"/>
    <property type="evidence" value="ECO:0007669"/>
    <property type="project" value="UniProtKB-SubCell"/>
</dbReference>
<evidence type="ECO:0000313" key="9">
    <source>
        <dbReference type="Proteomes" id="UP001066276"/>
    </source>
</evidence>
<evidence type="ECO:0000256" key="5">
    <source>
        <dbReference type="ARBA" id="ARBA00023136"/>
    </source>
</evidence>
<accession>A0AAV7PLE2</accession>
<evidence type="ECO:0008006" key="10">
    <source>
        <dbReference type="Google" id="ProtNLM"/>
    </source>
</evidence>
<evidence type="ECO:0000256" key="2">
    <source>
        <dbReference type="ARBA" id="ARBA00006843"/>
    </source>
</evidence>
<keyword evidence="5 7" id="KW-0472">Membrane</keyword>
<dbReference type="InterPro" id="IPR007593">
    <property type="entry name" value="CD225/Dispanin_fam"/>
</dbReference>
<proteinExistence type="inferred from homology"/>
<gene>
    <name evidence="8" type="ORF">NDU88_004578</name>
</gene>
<keyword evidence="9" id="KW-1185">Reference proteome</keyword>